<dbReference type="OrthoDB" id="8300617at2759"/>
<evidence type="ECO:0000313" key="3">
    <source>
        <dbReference type="Proteomes" id="UP000054359"/>
    </source>
</evidence>
<feature type="region of interest" description="Disordered" evidence="1">
    <location>
        <begin position="43"/>
        <end position="67"/>
    </location>
</feature>
<evidence type="ECO:0000256" key="1">
    <source>
        <dbReference type="SAM" id="MobiDB-lite"/>
    </source>
</evidence>
<accession>A0A087URZ6</accession>
<feature type="compositionally biased region" description="Polar residues" evidence="1">
    <location>
        <begin position="46"/>
        <end position="62"/>
    </location>
</feature>
<proteinExistence type="predicted"/>
<reference evidence="2 3" key="1">
    <citation type="submission" date="2013-11" db="EMBL/GenBank/DDBJ databases">
        <title>Genome sequencing of Stegodyphus mimosarum.</title>
        <authorList>
            <person name="Bechsgaard J."/>
        </authorList>
    </citation>
    <scope>NUCLEOTIDE SEQUENCE [LARGE SCALE GENOMIC DNA]</scope>
</reference>
<keyword evidence="3" id="KW-1185">Reference proteome</keyword>
<dbReference type="Proteomes" id="UP000054359">
    <property type="component" value="Unassembled WGS sequence"/>
</dbReference>
<evidence type="ECO:0000313" key="2">
    <source>
        <dbReference type="EMBL" id="KFM80135.1"/>
    </source>
</evidence>
<name>A0A087URZ6_STEMI</name>
<dbReference type="AlphaFoldDB" id="A0A087URZ6"/>
<organism evidence="2 3">
    <name type="scientific">Stegodyphus mimosarum</name>
    <name type="common">African social velvet spider</name>
    <dbReference type="NCBI Taxonomy" id="407821"/>
    <lineage>
        <taxon>Eukaryota</taxon>
        <taxon>Metazoa</taxon>
        <taxon>Ecdysozoa</taxon>
        <taxon>Arthropoda</taxon>
        <taxon>Chelicerata</taxon>
        <taxon>Arachnida</taxon>
        <taxon>Araneae</taxon>
        <taxon>Araneomorphae</taxon>
        <taxon>Entelegynae</taxon>
        <taxon>Eresoidea</taxon>
        <taxon>Eresidae</taxon>
        <taxon>Stegodyphus</taxon>
    </lineage>
</organism>
<gene>
    <name evidence="2" type="ORF">X975_01807</name>
</gene>
<sequence>MEIVIKIRMSKDKKECNEKKNNKMEIKLRINILVYSAKKIKANHPPINSTLNPETSSDSPSAKSKGVRFTSAKHLVIHIKNRIKFPQINHNND</sequence>
<feature type="non-terminal residue" evidence="2">
    <location>
        <position position="93"/>
    </location>
</feature>
<protein>
    <submittedName>
        <fullName evidence="2">Uncharacterized protein</fullName>
    </submittedName>
</protein>
<dbReference type="EMBL" id="KK121296">
    <property type="protein sequence ID" value="KFM80135.1"/>
    <property type="molecule type" value="Genomic_DNA"/>
</dbReference>